<dbReference type="Pfam" id="PF02585">
    <property type="entry name" value="PIG-L"/>
    <property type="match status" value="1"/>
</dbReference>
<dbReference type="PANTHER" id="PTHR12993:SF28">
    <property type="entry name" value="LMBE FAMILY PROTEIN"/>
    <property type="match status" value="1"/>
</dbReference>
<name>C7NHV2_KYTSD</name>
<dbReference type="InterPro" id="IPR024078">
    <property type="entry name" value="LmbE-like_dom_sf"/>
</dbReference>
<dbReference type="SUPFAM" id="SSF102588">
    <property type="entry name" value="LmbE-like"/>
    <property type="match status" value="1"/>
</dbReference>
<keyword evidence="1" id="KW-0862">Zinc</keyword>
<dbReference type="RefSeq" id="WP_015779404.1">
    <property type="nucleotide sequence ID" value="NC_013169.1"/>
</dbReference>
<gene>
    <name evidence="2" type="ordered locus">Ksed_14320</name>
</gene>
<dbReference type="EMBL" id="CP001686">
    <property type="protein sequence ID" value="ACV06459.1"/>
    <property type="molecule type" value="Genomic_DNA"/>
</dbReference>
<dbReference type="GO" id="GO:0016811">
    <property type="term" value="F:hydrolase activity, acting on carbon-nitrogen (but not peptide) bonds, in linear amides"/>
    <property type="evidence" value="ECO:0007669"/>
    <property type="project" value="TreeGrafter"/>
</dbReference>
<reference evidence="2 3" key="1">
    <citation type="journal article" date="2009" name="Stand. Genomic Sci.">
        <title>Complete genome sequence of Kytococcus sedentarius type strain (541).</title>
        <authorList>
            <person name="Sims D."/>
            <person name="Brettin T."/>
            <person name="Detter J.C."/>
            <person name="Han C."/>
            <person name="Lapidus A."/>
            <person name="Copeland A."/>
            <person name="Glavina Del Rio T."/>
            <person name="Nolan M."/>
            <person name="Chen F."/>
            <person name="Lucas S."/>
            <person name="Tice H."/>
            <person name="Cheng J.F."/>
            <person name="Bruce D."/>
            <person name="Goodwin L."/>
            <person name="Pitluck S."/>
            <person name="Ovchinnikova G."/>
            <person name="Pati A."/>
            <person name="Ivanova N."/>
            <person name="Mavrommatis K."/>
            <person name="Chen A."/>
            <person name="Palaniappan K."/>
            <person name="D'haeseleer P."/>
            <person name="Chain P."/>
            <person name="Bristow J."/>
            <person name="Eisen J.A."/>
            <person name="Markowitz V."/>
            <person name="Hugenholtz P."/>
            <person name="Schneider S."/>
            <person name="Goker M."/>
            <person name="Pukall R."/>
            <person name="Kyrpides N.C."/>
            <person name="Klenk H.P."/>
        </authorList>
    </citation>
    <scope>NUCLEOTIDE SEQUENCE [LARGE SCALE GENOMIC DNA]</scope>
    <source>
        <strain evidence="3">ATCC 14392 / DSM 20547 / JCM 11482 / CCUG 33030 / NBRC 15357 / NCTC 11040 / CCM 314 / 541</strain>
    </source>
</reference>
<protein>
    <submittedName>
        <fullName evidence="2">Uncharacterized LmbE-like protein</fullName>
    </submittedName>
</protein>
<organism evidence="2 3">
    <name type="scientific">Kytococcus sedentarius (strain ATCC 14392 / DSM 20547 / JCM 11482 / CCUG 33030 / NBRC 15357 / NCTC 11040 / CCM 314 / 541)</name>
    <name type="common">Micrococcus sedentarius</name>
    <dbReference type="NCBI Taxonomy" id="478801"/>
    <lineage>
        <taxon>Bacteria</taxon>
        <taxon>Bacillati</taxon>
        <taxon>Actinomycetota</taxon>
        <taxon>Actinomycetes</taxon>
        <taxon>Micrococcales</taxon>
        <taxon>Kytococcaceae</taxon>
        <taxon>Kytococcus</taxon>
    </lineage>
</organism>
<keyword evidence="3" id="KW-1185">Reference proteome</keyword>
<evidence type="ECO:0000256" key="1">
    <source>
        <dbReference type="ARBA" id="ARBA00022833"/>
    </source>
</evidence>
<dbReference type="GO" id="GO:0016137">
    <property type="term" value="P:glycoside metabolic process"/>
    <property type="evidence" value="ECO:0007669"/>
    <property type="project" value="UniProtKB-ARBA"/>
</dbReference>
<dbReference type="eggNOG" id="COG2120">
    <property type="taxonomic scope" value="Bacteria"/>
</dbReference>
<dbReference type="KEGG" id="kse:Ksed_14320"/>
<evidence type="ECO:0000313" key="2">
    <source>
        <dbReference type="EMBL" id="ACV06459.1"/>
    </source>
</evidence>
<accession>C7NHV2</accession>
<sequence length="240" mass="25804">MTSLPALDSSDFQRVLCVVAHPDDMEYGASAAVSRWTSAGIEVTYLLLTHGEAGMPQPPDEVAPVRAEEQRRACAQVGVEDLRILDHPDGVLELTLGLRRDIARVIREVRPQAVMTSSWADVAPWGINQADHRVAGLSTADAVAAAGNRWIFPELVEAEGLEPWSTTWLVVNGVEDPTHVIQVGESDVAAAVASLRQHEAYLAALPWHPKPEEFIPQILRDGGAAGGVDAGLPVRAHRVG</sequence>
<dbReference type="AlphaFoldDB" id="C7NHV2"/>
<dbReference type="Proteomes" id="UP000006666">
    <property type="component" value="Chromosome"/>
</dbReference>
<evidence type="ECO:0000313" key="3">
    <source>
        <dbReference type="Proteomes" id="UP000006666"/>
    </source>
</evidence>
<dbReference type="HOGENOM" id="CLU_049311_3_2_11"/>
<dbReference type="PANTHER" id="PTHR12993">
    <property type="entry name" value="N-ACETYLGLUCOSAMINYL-PHOSPHATIDYLINOSITOL DE-N-ACETYLASE-RELATED"/>
    <property type="match status" value="1"/>
</dbReference>
<dbReference type="InterPro" id="IPR003737">
    <property type="entry name" value="GlcNAc_PI_deacetylase-related"/>
</dbReference>
<dbReference type="Gene3D" id="3.40.50.10320">
    <property type="entry name" value="LmbE-like"/>
    <property type="match status" value="1"/>
</dbReference>
<proteinExistence type="predicted"/>